<protein>
    <submittedName>
        <fullName evidence="5">Cupredoxin family protein</fullName>
    </submittedName>
</protein>
<dbReference type="Proteomes" id="UP001549691">
    <property type="component" value="Unassembled WGS sequence"/>
</dbReference>
<dbReference type="PANTHER" id="PTHR38439">
    <property type="entry name" value="AURACYANIN-B"/>
    <property type="match status" value="1"/>
</dbReference>
<feature type="signal peptide" evidence="3">
    <location>
        <begin position="1"/>
        <end position="24"/>
    </location>
</feature>
<dbReference type="EMBL" id="JBEWZI010000012">
    <property type="protein sequence ID" value="MET7015040.1"/>
    <property type="molecule type" value="Genomic_DNA"/>
</dbReference>
<keyword evidence="1" id="KW-0479">Metal-binding</keyword>
<organism evidence="5 6">
    <name type="scientific">Uliginosibacterium flavum</name>
    <dbReference type="NCBI Taxonomy" id="1396831"/>
    <lineage>
        <taxon>Bacteria</taxon>
        <taxon>Pseudomonadati</taxon>
        <taxon>Pseudomonadota</taxon>
        <taxon>Betaproteobacteria</taxon>
        <taxon>Rhodocyclales</taxon>
        <taxon>Zoogloeaceae</taxon>
        <taxon>Uliginosibacterium</taxon>
    </lineage>
</organism>
<keyword evidence="6" id="KW-1185">Reference proteome</keyword>
<dbReference type="Gene3D" id="2.60.40.420">
    <property type="entry name" value="Cupredoxins - blue copper proteins"/>
    <property type="match status" value="1"/>
</dbReference>
<evidence type="ECO:0000256" key="2">
    <source>
        <dbReference type="ARBA" id="ARBA00023008"/>
    </source>
</evidence>
<gene>
    <name evidence="5" type="ORF">ABXR19_12630</name>
</gene>
<name>A0ABV2TM97_9RHOO</name>
<comment type="caution">
    <text evidence="5">The sequence shown here is derived from an EMBL/GenBank/DDBJ whole genome shotgun (WGS) entry which is preliminary data.</text>
</comment>
<dbReference type="PROSITE" id="PS00079">
    <property type="entry name" value="MULTICOPPER_OXIDASE1"/>
    <property type="match status" value="1"/>
</dbReference>
<evidence type="ECO:0000313" key="6">
    <source>
        <dbReference type="Proteomes" id="UP001549691"/>
    </source>
</evidence>
<proteinExistence type="predicted"/>
<keyword evidence="2" id="KW-0186">Copper</keyword>
<dbReference type="RefSeq" id="WP_354601503.1">
    <property type="nucleotide sequence ID" value="NZ_JBEWZI010000012.1"/>
</dbReference>
<evidence type="ECO:0000313" key="5">
    <source>
        <dbReference type="EMBL" id="MET7015040.1"/>
    </source>
</evidence>
<dbReference type="InterPro" id="IPR050845">
    <property type="entry name" value="Cu-binding_ET"/>
</dbReference>
<keyword evidence="3" id="KW-0732">Signal</keyword>
<dbReference type="CDD" id="cd04211">
    <property type="entry name" value="Cupredoxin_like_2"/>
    <property type="match status" value="1"/>
</dbReference>
<evidence type="ECO:0000259" key="4">
    <source>
        <dbReference type="Pfam" id="PF00127"/>
    </source>
</evidence>
<dbReference type="Pfam" id="PF00127">
    <property type="entry name" value="Copper-bind"/>
    <property type="match status" value="1"/>
</dbReference>
<evidence type="ECO:0000256" key="3">
    <source>
        <dbReference type="SAM" id="SignalP"/>
    </source>
</evidence>
<feature type="domain" description="Blue (type 1) copper" evidence="4">
    <location>
        <begin position="58"/>
        <end position="163"/>
    </location>
</feature>
<sequence length="164" mass="18174">MIHRPLRMVWLCLALSGLTLPAFAHEDRLAARPSAMHAEQTPWGIAGQAKAVRREIRISMGDDMRFSPDTFSVKRGETVRLIITNAGAQLHELVIGTPAALAEHAEMMKRFPTMEHAEAHMAHVPAGQSRALVWRFNRAGQFAFACLINGHFQAGMRGTIEVKP</sequence>
<dbReference type="InterPro" id="IPR000923">
    <property type="entry name" value="BlueCu_1"/>
</dbReference>
<dbReference type="InterPro" id="IPR033138">
    <property type="entry name" value="Cu_oxidase_CS"/>
</dbReference>
<reference evidence="5 6" key="1">
    <citation type="submission" date="2024-07" db="EMBL/GenBank/DDBJ databases">
        <title>Uliginosibacterium flavum JJ3220;KACC:17644.</title>
        <authorList>
            <person name="Kim M.K."/>
        </authorList>
    </citation>
    <scope>NUCLEOTIDE SEQUENCE [LARGE SCALE GENOMIC DNA]</scope>
    <source>
        <strain evidence="5 6">KACC:17644</strain>
    </source>
</reference>
<dbReference type="PANTHER" id="PTHR38439:SF3">
    <property type="entry name" value="COPPER-RESISTANT CUPROPROTEIN COPI"/>
    <property type="match status" value="1"/>
</dbReference>
<feature type="chain" id="PRO_5047418845" evidence="3">
    <location>
        <begin position="25"/>
        <end position="164"/>
    </location>
</feature>
<dbReference type="SUPFAM" id="SSF49503">
    <property type="entry name" value="Cupredoxins"/>
    <property type="match status" value="1"/>
</dbReference>
<dbReference type="InterPro" id="IPR008972">
    <property type="entry name" value="Cupredoxin"/>
</dbReference>
<evidence type="ECO:0000256" key="1">
    <source>
        <dbReference type="ARBA" id="ARBA00022723"/>
    </source>
</evidence>
<accession>A0ABV2TM97</accession>